<accession>A0A4Q7L6T2</accession>
<name>A0A4Q7L6T2_9PSEU</name>
<evidence type="ECO:0000313" key="2">
    <source>
        <dbReference type="EMBL" id="RZS45034.1"/>
    </source>
</evidence>
<organism evidence="2 3">
    <name type="scientific">Herbihabitans rhizosphaerae</name>
    <dbReference type="NCBI Taxonomy" id="1872711"/>
    <lineage>
        <taxon>Bacteria</taxon>
        <taxon>Bacillati</taxon>
        <taxon>Actinomycetota</taxon>
        <taxon>Actinomycetes</taxon>
        <taxon>Pseudonocardiales</taxon>
        <taxon>Pseudonocardiaceae</taxon>
        <taxon>Herbihabitans</taxon>
    </lineage>
</organism>
<evidence type="ECO:0000256" key="1">
    <source>
        <dbReference type="SAM" id="MobiDB-lite"/>
    </source>
</evidence>
<proteinExistence type="predicted"/>
<sequence length="73" mass="7497">MIASTVPTGSSRRDPLPRKGSRSTCTVPARISAPIGTLMKKIHRQSPPSTISPPTVGPSTAAAPPAEVKIPIA</sequence>
<gene>
    <name evidence="2" type="ORF">EV193_101918</name>
</gene>
<feature type="compositionally biased region" description="Polar residues" evidence="1">
    <location>
        <begin position="1"/>
        <end position="10"/>
    </location>
</feature>
<dbReference type="Proteomes" id="UP000294257">
    <property type="component" value="Unassembled WGS sequence"/>
</dbReference>
<dbReference type="EMBL" id="SGWQ01000001">
    <property type="protein sequence ID" value="RZS45034.1"/>
    <property type="molecule type" value="Genomic_DNA"/>
</dbReference>
<protein>
    <submittedName>
        <fullName evidence="2">Uncharacterized protein</fullName>
    </submittedName>
</protein>
<evidence type="ECO:0000313" key="3">
    <source>
        <dbReference type="Proteomes" id="UP000294257"/>
    </source>
</evidence>
<feature type="region of interest" description="Disordered" evidence="1">
    <location>
        <begin position="1"/>
        <end position="73"/>
    </location>
</feature>
<reference evidence="2 3" key="1">
    <citation type="submission" date="2019-02" db="EMBL/GenBank/DDBJ databases">
        <title>Genomic Encyclopedia of Type Strains, Phase IV (KMG-IV): sequencing the most valuable type-strain genomes for metagenomic binning, comparative biology and taxonomic classification.</title>
        <authorList>
            <person name="Goeker M."/>
        </authorList>
    </citation>
    <scope>NUCLEOTIDE SEQUENCE [LARGE SCALE GENOMIC DNA]</scope>
    <source>
        <strain evidence="2 3">DSM 101727</strain>
    </source>
</reference>
<dbReference type="AlphaFoldDB" id="A0A4Q7L6T2"/>
<comment type="caution">
    <text evidence="2">The sequence shown here is derived from an EMBL/GenBank/DDBJ whole genome shotgun (WGS) entry which is preliminary data.</text>
</comment>
<keyword evidence="3" id="KW-1185">Reference proteome</keyword>